<dbReference type="Gramene" id="CDO98176">
    <property type="protein sequence ID" value="CDO98176"/>
    <property type="gene ID" value="GSCOC_T00022186001"/>
</dbReference>
<reference evidence="3" key="1">
    <citation type="journal article" date="2014" name="Science">
        <title>The coffee genome provides insight into the convergent evolution of caffeine biosynthesis.</title>
        <authorList>
            <person name="Denoeud F."/>
            <person name="Carretero-Paulet L."/>
            <person name="Dereeper A."/>
            <person name="Droc G."/>
            <person name="Guyot R."/>
            <person name="Pietrella M."/>
            <person name="Zheng C."/>
            <person name="Alberti A."/>
            <person name="Anthony F."/>
            <person name="Aprea G."/>
            <person name="Aury J.M."/>
            <person name="Bento P."/>
            <person name="Bernard M."/>
            <person name="Bocs S."/>
            <person name="Campa C."/>
            <person name="Cenci A."/>
            <person name="Combes M.C."/>
            <person name="Crouzillat D."/>
            <person name="Da Silva C."/>
            <person name="Daddiego L."/>
            <person name="De Bellis F."/>
            <person name="Dussert S."/>
            <person name="Garsmeur O."/>
            <person name="Gayraud T."/>
            <person name="Guignon V."/>
            <person name="Jahn K."/>
            <person name="Jamilloux V."/>
            <person name="Joet T."/>
            <person name="Labadie K."/>
            <person name="Lan T."/>
            <person name="Leclercq J."/>
            <person name="Lepelley M."/>
            <person name="Leroy T."/>
            <person name="Li L.T."/>
            <person name="Librado P."/>
            <person name="Lopez L."/>
            <person name="Munoz A."/>
            <person name="Noel B."/>
            <person name="Pallavicini A."/>
            <person name="Perrotta G."/>
            <person name="Poncet V."/>
            <person name="Pot D."/>
            <person name="Priyono X."/>
            <person name="Rigoreau M."/>
            <person name="Rouard M."/>
            <person name="Rozas J."/>
            <person name="Tranchant-Dubreuil C."/>
            <person name="VanBuren R."/>
            <person name="Zhang Q."/>
            <person name="Andrade A.C."/>
            <person name="Argout X."/>
            <person name="Bertrand B."/>
            <person name="de Kochko A."/>
            <person name="Graziosi G."/>
            <person name="Henry R.J."/>
            <person name="Jayarama X."/>
            <person name="Ming R."/>
            <person name="Nagai C."/>
            <person name="Rounsley S."/>
            <person name="Sankoff D."/>
            <person name="Giuliano G."/>
            <person name="Albert V.A."/>
            <person name="Wincker P."/>
            <person name="Lashermes P."/>
        </authorList>
    </citation>
    <scope>NUCLEOTIDE SEQUENCE [LARGE SCALE GENOMIC DNA]</scope>
    <source>
        <strain evidence="3">cv. DH200-94</strain>
    </source>
</reference>
<evidence type="ECO:0000313" key="2">
    <source>
        <dbReference type="EMBL" id="CDO98176.1"/>
    </source>
</evidence>
<evidence type="ECO:0008006" key="4">
    <source>
        <dbReference type="Google" id="ProtNLM"/>
    </source>
</evidence>
<dbReference type="EMBL" id="HG739086">
    <property type="protein sequence ID" value="CDO98176.1"/>
    <property type="molecule type" value="Genomic_DNA"/>
</dbReference>
<organism evidence="2 3">
    <name type="scientific">Coffea canephora</name>
    <name type="common">Robusta coffee</name>
    <dbReference type="NCBI Taxonomy" id="49390"/>
    <lineage>
        <taxon>Eukaryota</taxon>
        <taxon>Viridiplantae</taxon>
        <taxon>Streptophyta</taxon>
        <taxon>Embryophyta</taxon>
        <taxon>Tracheophyta</taxon>
        <taxon>Spermatophyta</taxon>
        <taxon>Magnoliopsida</taxon>
        <taxon>eudicotyledons</taxon>
        <taxon>Gunneridae</taxon>
        <taxon>Pentapetalae</taxon>
        <taxon>asterids</taxon>
        <taxon>lamiids</taxon>
        <taxon>Gentianales</taxon>
        <taxon>Rubiaceae</taxon>
        <taxon>Ixoroideae</taxon>
        <taxon>Gardenieae complex</taxon>
        <taxon>Bertiereae - Coffeeae clade</taxon>
        <taxon>Coffeeae</taxon>
        <taxon>Coffea</taxon>
    </lineage>
</organism>
<protein>
    <recommendedName>
        <fullName evidence="4">Secreted protein</fullName>
    </recommendedName>
</protein>
<evidence type="ECO:0000313" key="3">
    <source>
        <dbReference type="Proteomes" id="UP000295252"/>
    </source>
</evidence>
<accession>A0A068TPP0</accession>
<proteinExistence type="predicted"/>
<feature type="signal peptide" evidence="1">
    <location>
        <begin position="1"/>
        <end position="25"/>
    </location>
</feature>
<name>A0A068TPP0_COFCA</name>
<keyword evidence="1" id="KW-0732">Signal</keyword>
<dbReference type="InParanoid" id="A0A068TPP0"/>
<keyword evidence="3" id="KW-1185">Reference proteome</keyword>
<gene>
    <name evidence="2" type="ORF">GSCOC_T00022186001</name>
</gene>
<dbReference type="AlphaFoldDB" id="A0A068TPP0"/>
<dbReference type="Proteomes" id="UP000295252">
    <property type="component" value="Chromosome VI"/>
</dbReference>
<sequence>MYYFLNHRELFLRLLFLALFESIGRRRDAGSILSENQAWKCSRKSRLLTRIKFYLLQLFSQCPTSSKFKAHDLTLISR</sequence>
<feature type="chain" id="PRO_5001654148" description="Secreted protein" evidence="1">
    <location>
        <begin position="26"/>
        <end position="78"/>
    </location>
</feature>
<evidence type="ECO:0000256" key="1">
    <source>
        <dbReference type="SAM" id="SignalP"/>
    </source>
</evidence>